<dbReference type="InterPro" id="IPR019758">
    <property type="entry name" value="Pept_S26A_signal_pept_1_CS"/>
</dbReference>
<evidence type="ECO:0000256" key="6">
    <source>
        <dbReference type="ARBA" id="ARBA00022670"/>
    </source>
</evidence>
<comment type="similarity">
    <text evidence="3 12">Belongs to the peptidase S26 family.</text>
</comment>
<keyword evidence="5" id="KW-1003">Cell membrane</keyword>
<dbReference type="GO" id="GO:0006465">
    <property type="term" value="P:signal peptide processing"/>
    <property type="evidence" value="ECO:0007669"/>
    <property type="project" value="InterPro"/>
</dbReference>
<evidence type="ECO:0000313" key="15">
    <source>
        <dbReference type="Proteomes" id="UP000005990"/>
    </source>
</evidence>
<dbReference type="GO" id="GO:0009003">
    <property type="term" value="F:signal peptidase activity"/>
    <property type="evidence" value="ECO:0007669"/>
    <property type="project" value="UniProtKB-EC"/>
</dbReference>
<evidence type="ECO:0000256" key="3">
    <source>
        <dbReference type="ARBA" id="ARBA00009370"/>
    </source>
</evidence>
<reference evidence="14 15" key="1">
    <citation type="submission" date="2010-10" db="EMBL/GenBank/DDBJ databases">
        <authorList>
            <person name="Durkin A.S."/>
            <person name="Madupu R."/>
            <person name="Torralba M."/>
            <person name="Gillis M."/>
            <person name="Methe B."/>
            <person name="Sutton G."/>
            <person name="Nelson K.E."/>
        </authorList>
    </citation>
    <scope>NUCLEOTIDE SEQUENCE [LARGE SCALE GENOMIC DNA]</scope>
    <source>
        <strain evidence="14 15">ACS-139-V-Col8</strain>
    </source>
</reference>
<dbReference type="EMBL" id="AENN01000001">
    <property type="protein sequence ID" value="EFR31946.1"/>
    <property type="molecule type" value="Genomic_DNA"/>
</dbReference>
<evidence type="ECO:0000256" key="10">
    <source>
        <dbReference type="ARBA" id="ARBA00023136"/>
    </source>
</evidence>
<keyword evidence="15" id="KW-1185">Reference proteome</keyword>
<dbReference type="PANTHER" id="PTHR43390">
    <property type="entry name" value="SIGNAL PEPTIDASE I"/>
    <property type="match status" value="1"/>
</dbReference>
<dbReference type="InterPro" id="IPR019757">
    <property type="entry name" value="Pept_S26A_signal_pept_1_Lys-AS"/>
</dbReference>
<dbReference type="EC" id="3.4.21.89" evidence="4 12"/>
<keyword evidence="8 12" id="KW-0378">Hydrolase</keyword>
<dbReference type="PRINTS" id="PR00727">
    <property type="entry name" value="LEADERPTASE"/>
</dbReference>
<dbReference type="NCBIfam" id="TIGR02227">
    <property type="entry name" value="sigpep_I_bact"/>
    <property type="match status" value="1"/>
</dbReference>
<protein>
    <recommendedName>
        <fullName evidence="4 12">Signal peptidase I</fullName>
        <ecNumber evidence="4 12">3.4.21.89</ecNumber>
    </recommendedName>
</protein>
<accession>E4KLP2</accession>
<dbReference type="InterPro" id="IPR019533">
    <property type="entry name" value="Peptidase_S26"/>
</dbReference>
<feature type="transmembrane region" description="Helical" evidence="12">
    <location>
        <begin position="12"/>
        <end position="30"/>
    </location>
</feature>
<evidence type="ECO:0000256" key="1">
    <source>
        <dbReference type="ARBA" id="ARBA00000677"/>
    </source>
</evidence>
<comment type="catalytic activity">
    <reaction evidence="1 12">
        <text>Cleavage of hydrophobic, N-terminal signal or leader sequences from secreted and periplasmic proteins.</text>
        <dbReference type="EC" id="3.4.21.89"/>
    </reaction>
</comment>
<dbReference type="PANTHER" id="PTHR43390:SF1">
    <property type="entry name" value="CHLOROPLAST PROCESSING PEPTIDASE"/>
    <property type="match status" value="1"/>
</dbReference>
<comment type="subcellular location">
    <subcellularLocation>
        <location evidence="2">Cell membrane</location>
        <topology evidence="2">Single-pass type II membrane protein</topology>
    </subcellularLocation>
    <subcellularLocation>
        <location evidence="12">Membrane</location>
        <topology evidence="12">Single-pass type II membrane protein</topology>
    </subcellularLocation>
</comment>
<dbReference type="SUPFAM" id="SSF51306">
    <property type="entry name" value="LexA/Signal peptidase"/>
    <property type="match status" value="1"/>
</dbReference>
<sequence length="185" mass="20745">MKHFLSEAFEFIVSIVIGIAVAILLTTFVFQQVQVDGHSMDNTLQDGERLFLWKLAKINRFDVVVLDSPDKTKLFVKRVIGMPGDSIEFKDDQLFLNGQVVAEPYLDSKKSEYTGGKFTEDFSLEELTGESTVPEGKVFVMGDNRQNSTDSRVIGFVDMDALHGQATHIIWPLSEFSSLSVDSKE</sequence>
<evidence type="ECO:0000313" key="14">
    <source>
        <dbReference type="EMBL" id="EFR31946.1"/>
    </source>
</evidence>
<dbReference type="FunFam" id="2.10.109.10:FF:000008">
    <property type="entry name" value="Signal peptidase I"/>
    <property type="match status" value="1"/>
</dbReference>
<dbReference type="InterPro" id="IPR036286">
    <property type="entry name" value="LexA/Signal_pep-like_sf"/>
</dbReference>
<dbReference type="RefSeq" id="WP_006417432.1">
    <property type="nucleotide sequence ID" value="NZ_AENN01000001.1"/>
</dbReference>
<dbReference type="Pfam" id="PF10502">
    <property type="entry name" value="Peptidase_S26"/>
    <property type="match status" value="1"/>
</dbReference>
<dbReference type="PROSITE" id="PS00760">
    <property type="entry name" value="SPASE_I_2"/>
    <property type="match status" value="1"/>
</dbReference>
<dbReference type="GO" id="GO:0004252">
    <property type="term" value="F:serine-type endopeptidase activity"/>
    <property type="evidence" value="ECO:0007669"/>
    <property type="project" value="InterPro"/>
</dbReference>
<keyword evidence="9 12" id="KW-1133">Transmembrane helix</keyword>
<dbReference type="Gene3D" id="2.10.109.10">
    <property type="entry name" value="Umud Fragment, subunit A"/>
    <property type="match status" value="1"/>
</dbReference>
<keyword evidence="7 12" id="KW-0812">Transmembrane</keyword>
<dbReference type="OrthoDB" id="9802919at2"/>
<dbReference type="GO" id="GO:0005886">
    <property type="term" value="C:plasma membrane"/>
    <property type="evidence" value="ECO:0007669"/>
    <property type="project" value="UniProtKB-SubCell"/>
</dbReference>
<organism evidence="14 15">
    <name type="scientific">Eremococcus coleocola ACS-139-V-Col8</name>
    <dbReference type="NCBI Taxonomy" id="908337"/>
    <lineage>
        <taxon>Bacteria</taxon>
        <taxon>Bacillati</taxon>
        <taxon>Bacillota</taxon>
        <taxon>Bacilli</taxon>
        <taxon>Lactobacillales</taxon>
        <taxon>Aerococcaceae</taxon>
        <taxon>Eremococcus</taxon>
    </lineage>
</organism>
<evidence type="ECO:0000256" key="11">
    <source>
        <dbReference type="PIRSR" id="PIRSR600223-1"/>
    </source>
</evidence>
<gene>
    <name evidence="14" type="primary">lepB</name>
    <name evidence="14" type="ORF">HMPREF9257_0874</name>
</gene>
<feature type="active site" evidence="11">
    <location>
        <position position="39"/>
    </location>
</feature>
<name>E4KLP2_9LACT</name>
<feature type="domain" description="Peptidase S26" evidence="13">
    <location>
        <begin position="10"/>
        <end position="171"/>
    </location>
</feature>
<evidence type="ECO:0000256" key="5">
    <source>
        <dbReference type="ARBA" id="ARBA00022475"/>
    </source>
</evidence>
<dbReference type="CDD" id="cd06530">
    <property type="entry name" value="S26_SPase_I"/>
    <property type="match status" value="1"/>
</dbReference>
<comment type="caution">
    <text evidence="14">The sequence shown here is derived from an EMBL/GenBank/DDBJ whole genome shotgun (WGS) entry which is preliminary data.</text>
</comment>
<evidence type="ECO:0000256" key="8">
    <source>
        <dbReference type="ARBA" id="ARBA00022801"/>
    </source>
</evidence>
<dbReference type="PROSITE" id="PS00761">
    <property type="entry name" value="SPASE_I_3"/>
    <property type="match status" value="1"/>
</dbReference>
<evidence type="ECO:0000256" key="12">
    <source>
        <dbReference type="RuleBase" id="RU362042"/>
    </source>
</evidence>
<dbReference type="Proteomes" id="UP000005990">
    <property type="component" value="Unassembled WGS sequence"/>
</dbReference>
<dbReference type="STRING" id="908337.HMPREF9257_0874"/>
<keyword evidence="10 12" id="KW-0472">Membrane</keyword>
<evidence type="ECO:0000256" key="2">
    <source>
        <dbReference type="ARBA" id="ARBA00004401"/>
    </source>
</evidence>
<keyword evidence="6 12" id="KW-0645">Protease</keyword>
<dbReference type="eggNOG" id="COG0681">
    <property type="taxonomic scope" value="Bacteria"/>
</dbReference>
<proteinExistence type="inferred from homology"/>
<dbReference type="InterPro" id="IPR000223">
    <property type="entry name" value="Pept_S26A_signal_pept_1"/>
</dbReference>
<evidence type="ECO:0000256" key="4">
    <source>
        <dbReference type="ARBA" id="ARBA00013208"/>
    </source>
</evidence>
<feature type="active site" evidence="11">
    <location>
        <position position="77"/>
    </location>
</feature>
<evidence type="ECO:0000256" key="7">
    <source>
        <dbReference type="ARBA" id="ARBA00022692"/>
    </source>
</evidence>
<evidence type="ECO:0000256" key="9">
    <source>
        <dbReference type="ARBA" id="ARBA00022989"/>
    </source>
</evidence>
<dbReference type="AlphaFoldDB" id="E4KLP2"/>
<evidence type="ECO:0000259" key="13">
    <source>
        <dbReference type="Pfam" id="PF10502"/>
    </source>
</evidence>